<proteinExistence type="predicted"/>
<dbReference type="EMBL" id="FN655598">
    <property type="protein sequence ID" value="CBY39638.1"/>
    <property type="molecule type" value="Genomic_DNA"/>
</dbReference>
<sequence>GSTANNSVLRPNKFLQC</sequence>
<organism evidence="1">
    <name type="scientific">Oikopleura dioica</name>
    <name type="common">Tunicate</name>
    <dbReference type="NCBI Taxonomy" id="34765"/>
    <lineage>
        <taxon>Eukaryota</taxon>
        <taxon>Metazoa</taxon>
        <taxon>Chordata</taxon>
        <taxon>Tunicata</taxon>
        <taxon>Appendicularia</taxon>
        <taxon>Copelata</taxon>
        <taxon>Oikopleuridae</taxon>
        <taxon>Oikopleura</taxon>
    </lineage>
</organism>
<accession>E4YW03</accession>
<feature type="non-terminal residue" evidence="1">
    <location>
        <position position="1"/>
    </location>
</feature>
<evidence type="ECO:0000313" key="1">
    <source>
        <dbReference type="EMBL" id="CBY39638.1"/>
    </source>
</evidence>
<name>E4YW03_OIKDI</name>
<dbReference type="AlphaFoldDB" id="E4YW03"/>
<dbReference type="Proteomes" id="UP000011014">
    <property type="component" value="Unassembled WGS sequence"/>
</dbReference>
<reference evidence="1" key="1">
    <citation type="journal article" date="2010" name="Science">
        <title>Plasticity of animal genome architecture unmasked by rapid evolution of a pelagic tunicate.</title>
        <authorList>
            <person name="Denoeud F."/>
            <person name="Henriet S."/>
            <person name="Mungpakdee S."/>
            <person name="Aury J.M."/>
            <person name="Da Silva C."/>
            <person name="Brinkmann H."/>
            <person name="Mikhaleva J."/>
            <person name="Olsen L.C."/>
            <person name="Jubin C."/>
            <person name="Canestro C."/>
            <person name="Bouquet J.M."/>
            <person name="Danks G."/>
            <person name="Poulain J."/>
            <person name="Campsteijn C."/>
            <person name="Adamski M."/>
            <person name="Cross I."/>
            <person name="Yadetie F."/>
            <person name="Muffato M."/>
            <person name="Louis A."/>
            <person name="Butcher S."/>
            <person name="Tsagkogeorga G."/>
            <person name="Konrad A."/>
            <person name="Singh S."/>
            <person name="Jensen M.F."/>
            <person name="Cong E.H."/>
            <person name="Eikeseth-Otteraa H."/>
            <person name="Noel B."/>
            <person name="Anthouard V."/>
            <person name="Porcel B.M."/>
            <person name="Kachouri-Lafond R."/>
            <person name="Nishino A."/>
            <person name="Ugolini M."/>
            <person name="Chourrout P."/>
            <person name="Nishida H."/>
            <person name="Aasland R."/>
            <person name="Huzurbazar S."/>
            <person name="Westhof E."/>
            <person name="Delsuc F."/>
            <person name="Lehrach H."/>
            <person name="Reinhardt R."/>
            <person name="Weissenbach J."/>
            <person name="Roy S.W."/>
            <person name="Artiguenave F."/>
            <person name="Postlethwait J.H."/>
            <person name="Manak J.R."/>
            <person name="Thompson E.M."/>
            <person name="Jaillon O."/>
            <person name="Du Pasquier L."/>
            <person name="Boudinot P."/>
            <person name="Liberles D.A."/>
            <person name="Volff J.N."/>
            <person name="Philippe H."/>
            <person name="Lenhard B."/>
            <person name="Roest Crollius H."/>
            <person name="Wincker P."/>
            <person name="Chourrout D."/>
        </authorList>
    </citation>
    <scope>NUCLEOTIDE SEQUENCE [LARGE SCALE GENOMIC DNA]</scope>
</reference>
<protein>
    <submittedName>
        <fullName evidence="1">Uncharacterized protein</fullName>
    </submittedName>
</protein>
<gene>
    <name evidence="1" type="ORF">GSOID_T00020215001</name>
</gene>